<protein>
    <submittedName>
        <fullName evidence="8">DUF423 domain-containing protein</fullName>
    </submittedName>
</protein>
<evidence type="ECO:0000256" key="5">
    <source>
        <dbReference type="ARBA" id="ARBA00023136"/>
    </source>
</evidence>
<comment type="caution">
    <text evidence="8">The sequence shown here is derived from an EMBL/GenBank/DDBJ whole genome shotgun (WGS) entry which is preliminary data.</text>
</comment>
<evidence type="ECO:0000256" key="2">
    <source>
        <dbReference type="ARBA" id="ARBA00009694"/>
    </source>
</evidence>
<proteinExistence type="inferred from homology"/>
<evidence type="ECO:0000256" key="4">
    <source>
        <dbReference type="ARBA" id="ARBA00022989"/>
    </source>
</evidence>
<dbReference type="RefSeq" id="WP_160588589.1">
    <property type="nucleotide sequence ID" value="NZ_BMHN01000001.1"/>
</dbReference>
<evidence type="ECO:0000256" key="6">
    <source>
        <dbReference type="SAM" id="Phobius"/>
    </source>
</evidence>
<dbReference type="PANTHER" id="PTHR43461">
    <property type="entry name" value="TRANSMEMBRANE PROTEIN 256"/>
    <property type="match status" value="1"/>
</dbReference>
<dbReference type="GO" id="GO:0005886">
    <property type="term" value="C:plasma membrane"/>
    <property type="evidence" value="ECO:0007669"/>
    <property type="project" value="TreeGrafter"/>
</dbReference>
<sequence length="125" mass="13243">MKLWLALAALNGFIAVMAGAFAAHGLEGRVAERALAAFETGARYHMFHALALIAVAWLTSHSAISQASVTLAGWAFLAGILLFSGTLYVYGLTESRALVMLTPVGGVAFLIGWAALFWTAVRFKA</sequence>
<keyword evidence="9" id="KW-1185">Reference proteome</keyword>
<dbReference type="Proteomes" id="UP000470384">
    <property type="component" value="Unassembled WGS sequence"/>
</dbReference>
<name>A0A845QEA6_9HYPH</name>
<dbReference type="EMBL" id="WXYQ01000009">
    <property type="protein sequence ID" value="NBG96530.1"/>
    <property type="molecule type" value="Genomic_DNA"/>
</dbReference>
<dbReference type="OrthoDB" id="9802121at2"/>
<evidence type="ECO:0000313" key="9">
    <source>
        <dbReference type="Proteomes" id="UP000470384"/>
    </source>
</evidence>
<keyword evidence="3 6" id="KW-0812">Transmembrane</keyword>
<gene>
    <name evidence="8" type="ORF">GTQ45_12370</name>
</gene>
<evidence type="ECO:0000256" key="3">
    <source>
        <dbReference type="ARBA" id="ARBA00022692"/>
    </source>
</evidence>
<dbReference type="Pfam" id="PF04241">
    <property type="entry name" value="DUF423"/>
    <property type="match status" value="1"/>
</dbReference>
<evidence type="ECO:0000313" key="8">
    <source>
        <dbReference type="EMBL" id="NBG96530.1"/>
    </source>
</evidence>
<dbReference type="InterPro" id="IPR006696">
    <property type="entry name" value="DUF423"/>
</dbReference>
<feature type="transmembrane region" description="Helical" evidence="6">
    <location>
        <begin position="97"/>
        <end position="121"/>
    </location>
</feature>
<evidence type="ECO:0000256" key="1">
    <source>
        <dbReference type="ARBA" id="ARBA00004141"/>
    </source>
</evidence>
<feature type="transmembrane region" description="Helical" evidence="6">
    <location>
        <begin position="71"/>
        <end position="91"/>
    </location>
</feature>
<feature type="transmembrane region" description="Helical" evidence="6">
    <location>
        <begin position="46"/>
        <end position="64"/>
    </location>
</feature>
<dbReference type="PANTHER" id="PTHR43461:SF1">
    <property type="entry name" value="TRANSMEMBRANE PROTEIN 256"/>
    <property type="match status" value="1"/>
</dbReference>
<comment type="subcellular location">
    <subcellularLocation>
        <location evidence="1">Membrane</location>
        <topology evidence="1">Multi-pass membrane protein</topology>
    </subcellularLocation>
</comment>
<feature type="chain" id="PRO_5033010799" evidence="7">
    <location>
        <begin position="23"/>
        <end position="125"/>
    </location>
</feature>
<feature type="signal peptide" evidence="7">
    <location>
        <begin position="1"/>
        <end position="22"/>
    </location>
</feature>
<accession>A0A845QEA6</accession>
<keyword evidence="7" id="KW-0732">Signal</keyword>
<dbReference type="AlphaFoldDB" id="A0A845QEA6"/>
<keyword evidence="4 6" id="KW-1133">Transmembrane helix</keyword>
<comment type="similarity">
    <text evidence="2">Belongs to the UPF0382 family.</text>
</comment>
<organism evidence="8 9">
    <name type="scientific">Pyruvatibacter mobilis</name>
    <dbReference type="NCBI Taxonomy" id="1712261"/>
    <lineage>
        <taxon>Bacteria</taxon>
        <taxon>Pseudomonadati</taxon>
        <taxon>Pseudomonadota</taxon>
        <taxon>Alphaproteobacteria</taxon>
        <taxon>Hyphomicrobiales</taxon>
        <taxon>Parvibaculaceae</taxon>
        <taxon>Pyruvatibacter</taxon>
    </lineage>
</organism>
<dbReference type="GeneID" id="300654106"/>
<keyword evidence="5 6" id="KW-0472">Membrane</keyword>
<reference evidence="8 9" key="1">
    <citation type="journal article" date="2016" name="Int. J. Syst. Evol. Microbiol.">
        <title>Pyruvatibacter mobilis gen. nov., sp. nov., a marine bacterium from the culture broth of Picochlorum sp. 122.</title>
        <authorList>
            <person name="Wang G."/>
            <person name="Tang M."/>
            <person name="Wu H."/>
            <person name="Dai S."/>
            <person name="Li T."/>
            <person name="Chen C."/>
            <person name="He H."/>
            <person name="Fan J."/>
            <person name="Xiang W."/>
            <person name="Li X."/>
        </authorList>
    </citation>
    <scope>NUCLEOTIDE SEQUENCE [LARGE SCALE GENOMIC DNA]</scope>
    <source>
        <strain evidence="8 9">GYP-11</strain>
    </source>
</reference>
<evidence type="ECO:0000256" key="7">
    <source>
        <dbReference type="SAM" id="SignalP"/>
    </source>
</evidence>